<dbReference type="AlphaFoldDB" id="A0A2P6VQ88"/>
<dbReference type="STRING" id="554055.A0A2P6VQ88"/>
<sequence>MRAKPPKGLLMDGGHANPAINLHKEFVSLQNINQLFEKHQVPEEFDLLSIDLDYDDYWVWSALDPKYRPRVLVIEHNSVVPAKMSLVVDPEDKRRWTGTSYYGASLRAMADLGRRRGYTLVAVDAAGVNAFFVRQDILECQKEQPLPVEQVYVAMEQYE</sequence>
<protein>
    <submittedName>
        <fullName evidence="2">Conserved secreted isoform A</fullName>
    </submittedName>
    <submittedName>
        <fullName evidence="1">Conserved secreted isoform B</fullName>
    </submittedName>
</protein>
<evidence type="ECO:0000313" key="3">
    <source>
        <dbReference type="Proteomes" id="UP000239649"/>
    </source>
</evidence>
<gene>
    <name evidence="2" type="primary">g813</name>
    <name evidence="2" type="ORF">C2E20_0813</name>
</gene>
<evidence type="ECO:0000313" key="2">
    <source>
        <dbReference type="EMBL" id="PSC76249.1"/>
    </source>
</evidence>
<evidence type="ECO:0000313" key="1">
    <source>
        <dbReference type="EMBL" id="PSC76248.1"/>
    </source>
</evidence>
<comment type="caution">
    <text evidence="2">The sequence shown here is derived from an EMBL/GenBank/DDBJ whole genome shotgun (WGS) entry which is preliminary data.</text>
</comment>
<reference evidence="2" key="2">
    <citation type="submission" date="2018-02" db="EMBL/GenBank/DDBJ databases">
        <authorList>
            <person name="Cohen D.B."/>
            <person name="Kent A.D."/>
        </authorList>
    </citation>
    <scope>NUCLEOTIDE SEQUENCE</scope>
    <source>
        <strain evidence="2">SAG 241.80</strain>
    </source>
</reference>
<keyword evidence="3" id="KW-1185">Reference proteome</keyword>
<reference evidence="2 3" key="1">
    <citation type="journal article" date="2018" name="Plant J.">
        <title>Genome sequences of Chlorella sorokiniana UTEX 1602 and Micractinium conductrix SAG 241.80: implications to maltose excretion by a green alga.</title>
        <authorList>
            <person name="Arriola M.B."/>
            <person name="Velmurugan N."/>
            <person name="Zhang Y."/>
            <person name="Plunkett M.H."/>
            <person name="Hondzo H."/>
            <person name="Barney B.M."/>
        </authorList>
    </citation>
    <scope>NUCLEOTIDE SEQUENCE [LARGE SCALE GENOMIC DNA]</scope>
    <source>
        <strain evidence="2 3">SAG 241.80</strain>
    </source>
</reference>
<dbReference type="EMBL" id="LHPF02000001">
    <property type="protein sequence ID" value="PSC76248.1"/>
    <property type="molecule type" value="Genomic_DNA"/>
</dbReference>
<name>A0A2P6VQ88_9CHLO</name>
<dbReference type="OrthoDB" id="443549at2759"/>
<dbReference type="EMBL" id="LHPF02000001">
    <property type="protein sequence ID" value="PSC76249.1"/>
    <property type="molecule type" value="Genomic_DNA"/>
</dbReference>
<organism evidence="2 3">
    <name type="scientific">Micractinium conductrix</name>
    <dbReference type="NCBI Taxonomy" id="554055"/>
    <lineage>
        <taxon>Eukaryota</taxon>
        <taxon>Viridiplantae</taxon>
        <taxon>Chlorophyta</taxon>
        <taxon>core chlorophytes</taxon>
        <taxon>Trebouxiophyceae</taxon>
        <taxon>Chlorellales</taxon>
        <taxon>Chlorellaceae</taxon>
        <taxon>Chlorella clade</taxon>
        <taxon>Micractinium</taxon>
    </lineage>
</organism>
<accession>A0A2P6VQ88</accession>
<dbReference type="Proteomes" id="UP000239649">
    <property type="component" value="Unassembled WGS sequence"/>
</dbReference>
<proteinExistence type="predicted"/>